<organism evidence="3 4">
    <name type="scientific">Cercophora samala</name>
    <dbReference type="NCBI Taxonomy" id="330535"/>
    <lineage>
        <taxon>Eukaryota</taxon>
        <taxon>Fungi</taxon>
        <taxon>Dikarya</taxon>
        <taxon>Ascomycota</taxon>
        <taxon>Pezizomycotina</taxon>
        <taxon>Sordariomycetes</taxon>
        <taxon>Sordariomycetidae</taxon>
        <taxon>Sordariales</taxon>
        <taxon>Lasiosphaeriaceae</taxon>
        <taxon>Cercophora</taxon>
    </lineage>
</organism>
<protein>
    <recommendedName>
        <fullName evidence="2">F-box domain-containing protein</fullName>
    </recommendedName>
</protein>
<feature type="compositionally biased region" description="Acidic residues" evidence="1">
    <location>
        <begin position="51"/>
        <end position="70"/>
    </location>
</feature>
<dbReference type="Proteomes" id="UP001174997">
    <property type="component" value="Unassembled WGS sequence"/>
</dbReference>
<accession>A0AA40DDC6</accession>
<reference evidence="3" key="1">
    <citation type="submission" date="2023-06" db="EMBL/GenBank/DDBJ databases">
        <title>Genome-scale phylogeny and comparative genomics of the fungal order Sordariales.</title>
        <authorList>
            <consortium name="Lawrence Berkeley National Laboratory"/>
            <person name="Hensen N."/>
            <person name="Bonometti L."/>
            <person name="Westerberg I."/>
            <person name="Brannstrom I.O."/>
            <person name="Guillou S."/>
            <person name="Cros-Aarteil S."/>
            <person name="Calhoun S."/>
            <person name="Haridas S."/>
            <person name="Kuo A."/>
            <person name="Mondo S."/>
            <person name="Pangilinan J."/>
            <person name="Riley R."/>
            <person name="Labutti K."/>
            <person name="Andreopoulos B."/>
            <person name="Lipzen A."/>
            <person name="Chen C."/>
            <person name="Yanf M."/>
            <person name="Daum C."/>
            <person name="Ng V."/>
            <person name="Clum A."/>
            <person name="Steindorff A."/>
            <person name="Ohm R."/>
            <person name="Martin F."/>
            <person name="Silar P."/>
            <person name="Natvig D."/>
            <person name="Lalanne C."/>
            <person name="Gautier V."/>
            <person name="Ament-Velasquez S.L."/>
            <person name="Kruys A."/>
            <person name="Hutchinson M.I."/>
            <person name="Powell A.J."/>
            <person name="Barry K."/>
            <person name="Miller A.N."/>
            <person name="Grigoriev I.V."/>
            <person name="Debuchy R."/>
            <person name="Gladieux P."/>
            <person name="Thoren M.H."/>
            <person name="Johannesson H."/>
        </authorList>
    </citation>
    <scope>NUCLEOTIDE SEQUENCE</scope>
    <source>
        <strain evidence="3">CBS 307.81</strain>
    </source>
</reference>
<dbReference type="EMBL" id="JAULSY010000037">
    <property type="protein sequence ID" value="KAK0669952.1"/>
    <property type="molecule type" value="Genomic_DNA"/>
</dbReference>
<keyword evidence="4" id="KW-1185">Reference proteome</keyword>
<comment type="caution">
    <text evidence="3">The sequence shown here is derived from an EMBL/GenBank/DDBJ whole genome shotgun (WGS) entry which is preliminary data.</text>
</comment>
<evidence type="ECO:0000256" key="1">
    <source>
        <dbReference type="SAM" id="MobiDB-lite"/>
    </source>
</evidence>
<feature type="compositionally biased region" description="Acidic residues" evidence="1">
    <location>
        <begin position="87"/>
        <end position="112"/>
    </location>
</feature>
<evidence type="ECO:0000313" key="4">
    <source>
        <dbReference type="Proteomes" id="UP001174997"/>
    </source>
</evidence>
<proteinExistence type="predicted"/>
<evidence type="ECO:0000259" key="2">
    <source>
        <dbReference type="PROSITE" id="PS50181"/>
    </source>
</evidence>
<feature type="domain" description="F-box" evidence="2">
    <location>
        <begin position="362"/>
        <end position="409"/>
    </location>
</feature>
<sequence length="513" mass="58244">MSDSACFCAICGGPFGDLVFSPPHPEGPPDSDDESDLDGFTAHSDAAWSGPEDDSDEDDESQNQDSDSLDTTDANSHTSEHAAIALSDDDETEEDEATHSEDDDLSEFESESDGNHEETDINLDDMAPSEGEVESEDEEMIHNNEFLFDDIHWSEMPGRGYDRNILKPRHTHWIRTVHALGCNMKAPGPSKCYLSGRGVADWHTGTVSFTPGPVRLRDPNYPRIRGRRRPLLDVLTYIDYAFEDRRKWVFPVHMPCLKVLCQVLTGQPDPYDNLKLDKDALYFAMNNLIDWAGGALDITYFADQPLVPEYWESTPGKEHIHANPLSTEDPHRKQVLDLVSTAIKTLSNRNYLLDDLTPKVKSDGFSKLPYDLIYLITGHLADRDLFSLCSASYIVHQDLAQNEKFWRLRLTKVSMPWFEEVLEDSKDLLQGKDWKVLMCTLQKLLCSRKYARQGPLMGVYNRRRIWGVCQRIAREYFAKVRELRERGSAAVFKDFKRYCASGGEVDLSAGVTW</sequence>
<dbReference type="AlphaFoldDB" id="A0AA40DDC6"/>
<gene>
    <name evidence="3" type="ORF">QBC41DRAFT_318835</name>
</gene>
<feature type="region of interest" description="Disordered" evidence="1">
    <location>
        <begin position="17"/>
        <end position="138"/>
    </location>
</feature>
<name>A0AA40DDC6_9PEZI</name>
<dbReference type="PROSITE" id="PS50181">
    <property type="entry name" value="FBOX"/>
    <property type="match status" value="1"/>
</dbReference>
<dbReference type="InterPro" id="IPR001810">
    <property type="entry name" value="F-box_dom"/>
</dbReference>
<evidence type="ECO:0000313" key="3">
    <source>
        <dbReference type="EMBL" id="KAK0669952.1"/>
    </source>
</evidence>